<evidence type="ECO:0000256" key="4">
    <source>
        <dbReference type="ARBA" id="ARBA00023163"/>
    </source>
</evidence>
<dbReference type="GO" id="GO:0003677">
    <property type="term" value="F:DNA binding"/>
    <property type="evidence" value="ECO:0007669"/>
    <property type="project" value="UniProtKB-KW"/>
</dbReference>
<dbReference type="EMBL" id="BAEQ01000016">
    <property type="protein sequence ID" value="GAC27798.1"/>
    <property type="molecule type" value="Genomic_DNA"/>
</dbReference>
<evidence type="ECO:0000256" key="5">
    <source>
        <dbReference type="ARBA" id="ARBA00046337"/>
    </source>
</evidence>
<evidence type="ECO:0000313" key="9">
    <source>
        <dbReference type="EMBL" id="GAC27798.1"/>
    </source>
</evidence>
<dbReference type="InterPro" id="IPR036388">
    <property type="entry name" value="WH-like_DNA-bd_sf"/>
</dbReference>
<protein>
    <recommendedName>
        <fullName evidence="6">HTH-type transcriptional regulator SarZ</fullName>
    </recommendedName>
    <alternativeName>
        <fullName evidence="7">Staphylococcal accessory regulator Z</fullName>
    </alternativeName>
</protein>
<dbReference type="SMART" id="SM00347">
    <property type="entry name" value="HTH_MARR"/>
    <property type="match status" value="1"/>
</dbReference>
<comment type="similarity">
    <text evidence="5">Belongs to the SarZ family.</text>
</comment>
<name>K6ZFW8_9ALTE</name>
<evidence type="ECO:0000256" key="2">
    <source>
        <dbReference type="ARBA" id="ARBA00023015"/>
    </source>
</evidence>
<feature type="domain" description="HTH marR-type" evidence="8">
    <location>
        <begin position="9"/>
        <end position="140"/>
    </location>
</feature>
<dbReference type="InterPro" id="IPR055166">
    <property type="entry name" value="Transc_reg_Sar_Rot_HTH"/>
</dbReference>
<reference evidence="10" key="1">
    <citation type="journal article" date="2014" name="Environ. Microbiol.">
        <title>Comparative genomics of the marine bacterial genus Glaciecola reveals the high degree of genomic diversity and genomic characteristic for cold adaptation.</title>
        <authorList>
            <person name="Qin Q.L."/>
            <person name="Xie B.B."/>
            <person name="Yu Y."/>
            <person name="Shu Y.L."/>
            <person name="Rong J.C."/>
            <person name="Zhang Y.J."/>
            <person name="Zhao D.L."/>
            <person name="Chen X.L."/>
            <person name="Zhang X.Y."/>
            <person name="Chen B."/>
            <person name="Zhou B.C."/>
            <person name="Zhang Y.Z."/>
        </authorList>
    </citation>
    <scope>NUCLEOTIDE SEQUENCE [LARGE SCALE GENOMIC DNA]</scope>
    <source>
        <strain evidence="10">ACAM 615</strain>
    </source>
</reference>
<dbReference type="GO" id="GO:0005737">
    <property type="term" value="C:cytoplasm"/>
    <property type="evidence" value="ECO:0007669"/>
    <property type="project" value="UniProtKB-SubCell"/>
</dbReference>
<dbReference type="RefSeq" id="WP_006009584.1">
    <property type="nucleotide sequence ID" value="NZ_BAEQ01000016.1"/>
</dbReference>
<gene>
    <name evidence="9" type="primary">ohrR</name>
    <name evidence="9" type="ORF">GPAL_0918</name>
</gene>
<dbReference type="STRING" id="1121922.GCA_000428905_01444"/>
<dbReference type="Gene3D" id="1.10.10.10">
    <property type="entry name" value="Winged helix-like DNA-binding domain superfamily/Winged helix DNA-binding domain"/>
    <property type="match status" value="1"/>
</dbReference>
<dbReference type="OrthoDB" id="9806864at2"/>
<keyword evidence="2" id="KW-0805">Transcription regulation</keyword>
<accession>K6ZFW8</accession>
<dbReference type="AlphaFoldDB" id="K6ZFW8"/>
<keyword evidence="4" id="KW-0804">Transcription</keyword>
<evidence type="ECO:0000256" key="3">
    <source>
        <dbReference type="ARBA" id="ARBA00023125"/>
    </source>
</evidence>
<dbReference type="SUPFAM" id="SSF46785">
    <property type="entry name" value="Winged helix' DNA-binding domain"/>
    <property type="match status" value="1"/>
</dbReference>
<evidence type="ECO:0000256" key="7">
    <source>
        <dbReference type="ARBA" id="ARBA00047207"/>
    </source>
</evidence>
<organism evidence="9 10">
    <name type="scientific">Brumicola pallidula DSM 14239 = ACAM 615</name>
    <dbReference type="NCBI Taxonomy" id="1121922"/>
    <lineage>
        <taxon>Bacteria</taxon>
        <taxon>Pseudomonadati</taxon>
        <taxon>Pseudomonadota</taxon>
        <taxon>Gammaproteobacteria</taxon>
        <taxon>Alteromonadales</taxon>
        <taxon>Alteromonadaceae</taxon>
        <taxon>Brumicola</taxon>
    </lineage>
</organism>
<evidence type="ECO:0000313" key="10">
    <source>
        <dbReference type="Proteomes" id="UP000006251"/>
    </source>
</evidence>
<dbReference type="Pfam" id="PF22381">
    <property type="entry name" value="Staph_reg_Sar_Rot"/>
    <property type="match status" value="1"/>
</dbReference>
<dbReference type="PROSITE" id="PS50995">
    <property type="entry name" value="HTH_MARR_2"/>
    <property type="match status" value="1"/>
</dbReference>
<evidence type="ECO:0000256" key="1">
    <source>
        <dbReference type="ARBA" id="ARBA00004496"/>
    </source>
</evidence>
<keyword evidence="3" id="KW-0238">DNA-binding</keyword>
<dbReference type="InterPro" id="IPR000835">
    <property type="entry name" value="HTH_MarR-typ"/>
</dbReference>
<evidence type="ECO:0000256" key="6">
    <source>
        <dbReference type="ARBA" id="ARBA00047188"/>
    </source>
</evidence>
<keyword evidence="10" id="KW-1185">Reference proteome</keyword>
<dbReference type="PANTHER" id="PTHR42756:SF1">
    <property type="entry name" value="TRANSCRIPTIONAL REPRESSOR OF EMRAB OPERON"/>
    <property type="match status" value="1"/>
</dbReference>
<evidence type="ECO:0000259" key="8">
    <source>
        <dbReference type="PROSITE" id="PS50995"/>
    </source>
</evidence>
<comment type="subcellular location">
    <subcellularLocation>
        <location evidence="1">Cytoplasm</location>
    </subcellularLocation>
</comment>
<comment type="caution">
    <text evidence="9">The sequence shown here is derived from an EMBL/GenBank/DDBJ whole genome shotgun (WGS) entry which is preliminary data.</text>
</comment>
<sequence>MSFNQLKLTNQLCHRLYMASNSIVRAYRELLHALNITYPQYVVMMALWEQDKITIAELLEKTAIDGGAMTQILKKMVDKCLLEIVKDHQDKRKRLVQLTKQGQALKLKAVDIPNEIGCKFESINSEQADQLMRLLDLVISDLRV</sequence>
<proteinExistence type="inferred from homology"/>
<dbReference type="InterPro" id="IPR036390">
    <property type="entry name" value="WH_DNA-bd_sf"/>
</dbReference>
<dbReference type="GO" id="GO:0003700">
    <property type="term" value="F:DNA-binding transcription factor activity"/>
    <property type="evidence" value="ECO:0007669"/>
    <property type="project" value="InterPro"/>
</dbReference>
<dbReference type="Proteomes" id="UP000006251">
    <property type="component" value="Unassembled WGS sequence"/>
</dbReference>
<dbReference type="PANTHER" id="PTHR42756">
    <property type="entry name" value="TRANSCRIPTIONAL REGULATOR, MARR"/>
    <property type="match status" value="1"/>
</dbReference>